<evidence type="ECO:0000313" key="1">
    <source>
        <dbReference type="EMBL" id="GIJ64479.1"/>
    </source>
</evidence>
<dbReference type="SUPFAM" id="SSF48371">
    <property type="entry name" value="ARM repeat"/>
    <property type="match status" value="1"/>
</dbReference>
<dbReference type="Gene3D" id="1.25.10.10">
    <property type="entry name" value="Leucine-rich Repeat Variant"/>
    <property type="match status" value="2"/>
</dbReference>
<dbReference type="EMBL" id="BOPG01000117">
    <property type="protein sequence ID" value="GIJ64479.1"/>
    <property type="molecule type" value="Genomic_DNA"/>
</dbReference>
<gene>
    <name evidence="1" type="ORF">Vau01_119950</name>
</gene>
<protein>
    <recommendedName>
        <fullName evidence="3">HEAT repeat-containing protein</fullName>
    </recommendedName>
</protein>
<reference evidence="1" key="1">
    <citation type="submission" date="2021-01" db="EMBL/GenBank/DDBJ databases">
        <title>Whole genome shotgun sequence of Virgisporangium aurantiacum NBRC 16421.</title>
        <authorList>
            <person name="Komaki H."/>
            <person name="Tamura T."/>
        </authorList>
    </citation>
    <scope>NUCLEOTIDE SEQUENCE</scope>
    <source>
        <strain evidence="1">NBRC 16421</strain>
    </source>
</reference>
<name>A0A8J4E7N0_9ACTN</name>
<dbReference type="AlphaFoldDB" id="A0A8J4E7N0"/>
<dbReference type="InterPro" id="IPR011989">
    <property type="entry name" value="ARM-like"/>
</dbReference>
<dbReference type="Proteomes" id="UP000612585">
    <property type="component" value="Unassembled WGS sequence"/>
</dbReference>
<evidence type="ECO:0000313" key="2">
    <source>
        <dbReference type="Proteomes" id="UP000612585"/>
    </source>
</evidence>
<keyword evidence="2" id="KW-1185">Reference proteome</keyword>
<proteinExistence type="predicted"/>
<dbReference type="InterPro" id="IPR016024">
    <property type="entry name" value="ARM-type_fold"/>
</dbReference>
<comment type="caution">
    <text evidence="1">The sequence shown here is derived from an EMBL/GenBank/DDBJ whole genome shotgun (WGS) entry which is preliminary data.</text>
</comment>
<accession>A0A8J4E7N0</accession>
<sequence length="699" mass="74994">MTAMLTGLDDVDWASMRHAYGSAEDVPDLILGLRSPDAAERDKALSGFYSTVHHQGDIYRCTTASLPFLFTLATDNVTPARGDVVGLVTAIGREAVERCESEWWSDVDAFDPEHADMVDHVAAARVVREHGDLFFRFATAPDPGVRRSGIAGLGYFVDDAARAAAALRERLGAERGTVLRLLVVETMATLALRRPECTADAQTWLAGLAADPAVDPETRIAALVHQARCAPERIDDDLVPAVVALLKTVDDAGWRLPPPPQPAQDTVAPQVAPQVADMFEYLDRINRIHAPTTTLLRTFHEVLDGRVPHRTALLAEQLHSRDPGVVIDAIRMSITLMQAWRGDHAHLVTEIAAHLGSPHHEVAAEAAAALHACHVIAEPAREALAAHVTAQGPTGWEATEPATRRAHQEAVAALARLGDVRAVPSLSRAFDREVDDWRATDPAAALVGVAPELIPHLCGQLRRLDLSRDRATVEMTARSVLAALARAAPDTRAFDAIVGVLRAAVDRQRWDLTTTALKALTTFGPAAATALPEIRPLTASADLNVRSAAAGALWAVGRDVDAAVPLLIGLLGEDSPLMSTFDVLGAIGPPAAAALPRLREHLRHSYEWVRVHCAAAIWDIAGPPEAPTVLAVLLQAWTQNPATATVAAACLDRMGPAAEPAVPHLREQLARPHRAGKFADIRGDEDLQRTSRVVLARFG</sequence>
<evidence type="ECO:0008006" key="3">
    <source>
        <dbReference type="Google" id="ProtNLM"/>
    </source>
</evidence>
<organism evidence="1 2">
    <name type="scientific">Virgisporangium aurantiacum</name>
    <dbReference type="NCBI Taxonomy" id="175570"/>
    <lineage>
        <taxon>Bacteria</taxon>
        <taxon>Bacillati</taxon>
        <taxon>Actinomycetota</taxon>
        <taxon>Actinomycetes</taxon>
        <taxon>Micromonosporales</taxon>
        <taxon>Micromonosporaceae</taxon>
        <taxon>Virgisporangium</taxon>
    </lineage>
</organism>